<dbReference type="AlphaFoldDB" id="A0A857DFW7"/>
<reference evidence="1 2" key="1">
    <citation type="submission" date="2019-12" db="EMBL/GenBank/DDBJ databases">
        <title>Sequence classification of anaerobic respiratory reductive dehalogenases: First we see many, then we see few.</title>
        <authorList>
            <person name="Molenda O."/>
            <person name="Puentes Jacome L.A."/>
            <person name="Cao X."/>
            <person name="Nesbo C.L."/>
            <person name="Tang S."/>
            <person name="Morson N."/>
            <person name="Patron J."/>
            <person name="Lomheim L."/>
            <person name="Wishart D.S."/>
            <person name="Edwards E.A."/>
        </authorList>
    </citation>
    <scope>NUCLEOTIDE SEQUENCE [LARGE SCALE GENOMIC DNA]</scope>
    <source>
        <strain evidence="1 2">12DCA</strain>
    </source>
</reference>
<protein>
    <recommendedName>
        <fullName evidence="3">Tail fiber protein</fullName>
    </recommendedName>
</protein>
<organism evidence="1 2">
    <name type="scientific">Dehalobacter restrictus</name>
    <dbReference type="NCBI Taxonomy" id="55583"/>
    <lineage>
        <taxon>Bacteria</taxon>
        <taxon>Bacillati</taxon>
        <taxon>Bacillota</taxon>
        <taxon>Clostridia</taxon>
        <taxon>Eubacteriales</taxon>
        <taxon>Desulfitobacteriaceae</taxon>
        <taxon>Dehalobacter</taxon>
    </lineage>
</organism>
<dbReference type="Proteomes" id="UP000430508">
    <property type="component" value="Chromosome"/>
</dbReference>
<evidence type="ECO:0000313" key="2">
    <source>
        <dbReference type="Proteomes" id="UP000430508"/>
    </source>
</evidence>
<gene>
    <name evidence="1" type="ORF">GQ588_01530</name>
</gene>
<evidence type="ECO:0008006" key="3">
    <source>
        <dbReference type="Google" id="ProtNLM"/>
    </source>
</evidence>
<sequence length="196" mass="21058">MAAGDVTLIAKESSVQAAITNTNTLITDLGTAQTTLENKSDALNLVPQQLLNTSLSVTTSETDLVNITGRGLLNEVSLGFSTPTNIVLRVYIDGILKWNGRTNNGGNNNICGIFKRFYQAYGGYLENLLTTPAYQYIQQTPLSVTMRAYPFTGTISGGDVTVIDSKIPYNQSLRITAQALTDTATSSVFAEYSVLA</sequence>
<proteinExistence type="predicted"/>
<evidence type="ECO:0000313" key="1">
    <source>
        <dbReference type="EMBL" id="QGZ99438.1"/>
    </source>
</evidence>
<dbReference type="RefSeq" id="WP_158208126.1">
    <property type="nucleotide sequence ID" value="NZ_CP046996.1"/>
</dbReference>
<dbReference type="EMBL" id="CP046996">
    <property type="protein sequence ID" value="QGZ99438.1"/>
    <property type="molecule type" value="Genomic_DNA"/>
</dbReference>
<accession>A0A857DFW7</accession>
<name>A0A857DFW7_9FIRM</name>